<evidence type="ECO:0000256" key="3">
    <source>
        <dbReference type="ARBA" id="ARBA00007870"/>
    </source>
</evidence>
<keyword evidence="8 11" id="KW-0560">Oxidoreductase</keyword>
<feature type="domain" description="Ketopantoate reductase N-terminal" evidence="12">
    <location>
        <begin position="3"/>
        <end position="146"/>
    </location>
</feature>
<dbReference type="Pfam" id="PF02558">
    <property type="entry name" value="ApbA"/>
    <property type="match status" value="1"/>
</dbReference>
<keyword evidence="15" id="KW-1185">Reference proteome</keyword>
<keyword evidence="7 11" id="KW-0521">NADP</keyword>
<comment type="similarity">
    <text evidence="3 11">Belongs to the ketopantoate reductase family.</text>
</comment>
<evidence type="ECO:0000256" key="8">
    <source>
        <dbReference type="ARBA" id="ARBA00023002"/>
    </source>
</evidence>
<evidence type="ECO:0000256" key="7">
    <source>
        <dbReference type="ARBA" id="ARBA00022857"/>
    </source>
</evidence>
<dbReference type="InterPro" id="IPR050838">
    <property type="entry name" value="Ketopantoate_reductase"/>
</dbReference>
<evidence type="ECO:0000256" key="4">
    <source>
        <dbReference type="ARBA" id="ARBA00013014"/>
    </source>
</evidence>
<evidence type="ECO:0000256" key="11">
    <source>
        <dbReference type="RuleBase" id="RU362068"/>
    </source>
</evidence>
<dbReference type="UniPathway" id="UPA00028">
    <property type="reaction ID" value="UER00004"/>
</dbReference>
<dbReference type="AlphaFoldDB" id="A0A372LC05"/>
<evidence type="ECO:0000259" key="12">
    <source>
        <dbReference type="Pfam" id="PF02558"/>
    </source>
</evidence>
<accession>A0A372LC05</accession>
<dbReference type="InterPro" id="IPR013328">
    <property type="entry name" value="6PGD_dom2"/>
</dbReference>
<sequence length="295" mass="33345">MKIGIIGGGALGLLFSAYLSDFHDVTLYVRTREQEELITEEGILLIKGGKTFKKRVRVRISENVSREEELLIVAVKQYSLKTLFEKIHLPETPLLFIQNGYSHVPMLEKLQTKNIFLGVVEHGALKHKGNIVEHTGEGKTKVAAYKGECGGMPLLGFKIENFPFIWSEDYRQMLLEKLVVNAVINPLTGILGIRNGVLLENPHYFTLFTNYCKEISSILDLERETTQKHVEQVCRKTSSNRSSLLKDLESGKKTEIEAILGYVIQVAKEKGKNHELAQAVYWMVKGKECQGEDHS</sequence>
<dbReference type="RefSeq" id="WP_117322747.1">
    <property type="nucleotide sequence ID" value="NZ_QVTD01000006.1"/>
</dbReference>
<organism evidence="14 15">
    <name type="scientific">Peribacillus glennii</name>
    <dbReference type="NCBI Taxonomy" id="2303991"/>
    <lineage>
        <taxon>Bacteria</taxon>
        <taxon>Bacillati</taxon>
        <taxon>Bacillota</taxon>
        <taxon>Bacilli</taxon>
        <taxon>Bacillales</taxon>
        <taxon>Bacillaceae</taxon>
        <taxon>Peribacillus</taxon>
    </lineage>
</organism>
<dbReference type="Proteomes" id="UP000262939">
    <property type="component" value="Unassembled WGS sequence"/>
</dbReference>
<evidence type="ECO:0000256" key="5">
    <source>
        <dbReference type="ARBA" id="ARBA00019465"/>
    </source>
</evidence>
<dbReference type="GO" id="GO:0015940">
    <property type="term" value="P:pantothenate biosynthetic process"/>
    <property type="evidence" value="ECO:0007669"/>
    <property type="project" value="UniProtKB-UniPathway"/>
</dbReference>
<dbReference type="SUPFAM" id="SSF51735">
    <property type="entry name" value="NAD(P)-binding Rossmann-fold domains"/>
    <property type="match status" value="1"/>
</dbReference>
<dbReference type="InterPro" id="IPR008927">
    <property type="entry name" value="6-PGluconate_DH-like_C_sf"/>
</dbReference>
<dbReference type="GO" id="GO:0005737">
    <property type="term" value="C:cytoplasm"/>
    <property type="evidence" value="ECO:0007669"/>
    <property type="project" value="TreeGrafter"/>
</dbReference>
<dbReference type="EC" id="1.1.1.169" evidence="4 11"/>
<reference evidence="14 15" key="1">
    <citation type="submission" date="2018-08" db="EMBL/GenBank/DDBJ databases">
        <title>Bacillus chawlae sp. nov., Bacillus glennii sp. nov., and Bacillus saganii sp. nov. Isolated from the Vehicle Assembly Building at Kennedy Space Center where the Viking Spacecraft were Assembled.</title>
        <authorList>
            <person name="Seuylemezian A."/>
            <person name="Vaishampayan P."/>
        </authorList>
    </citation>
    <scope>NUCLEOTIDE SEQUENCE [LARGE SCALE GENOMIC DNA]</scope>
    <source>
        <strain evidence="14 15">V44-8</strain>
    </source>
</reference>
<dbReference type="InterPro" id="IPR003710">
    <property type="entry name" value="ApbA"/>
</dbReference>
<evidence type="ECO:0000256" key="6">
    <source>
        <dbReference type="ARBA" id="ARBA00022655"/>
    </source>
</evidence>
<feature type="domain" description="Ketopantoate reductase C-terminal" evidence="13">
    <location>
        <begin position="169"/>
        <end position="288"/>
    </location>
</feature>
<comment type="function">
    <text evidence="1 11">Catalyzes the NADPH-dependent reduction of ketopantoate into pantoic acid.</text>
</comment>
<dbReference type="InterPro" id="IPR013332">
    <property type="entry name" value="KPR_N"/>
</dbReference>
<evidence type="ECO:0000256" key="10">
    <source>
        <dbReference type="ARBA" id="ARBA00048793"/>
    </source>
</evidence>
<evidence type="ECO:0000256" key="9">
    <source>
        <dbReference type="ARBA" id="ARBA00032024"/>
    </source>
</evidence>
<dbReference type="PANTHER" id="PTHR43765">
    <property type="entry name" value="2-DEHYDROPANTOATE 2-REDUCTASE-RELATED"/>
    <property type="match status" value="1"/>
</dbReference>
<gene>
    <name evidence="14" type="ORF">D0466_11600</name>
</gene>
<keyword evidence="6 11" id="KW-0566">Pantothenate biosynthesis</keyword>
<proteinExistence type="inferred from homology"/>
<evidence type="ECO:0000256" key="1">
    <source>
        <dbReference type="ARBA" id="ARBA00002919"/>
    </source>
</evidence>
<name>A0A372LC05_9BACI</name>
<comment type="catalytic activity">
    <reaction evidence="10 11">
        <text>(R)-pantoate + NADP(+) = 2-dehydropantoate + NADPH + H(+)</text>
        <dbReference type="Rhea" id="RHEA:16233"/>
        <dbReference type="ChEBI" id="CHEBI:11561"/>
        <dbReference type="ChEBI" id="CHEBI:15378"/>
        <dbReference type="ChEBI" id="CHEBI:15980"/>
        <dbReference type="ChEBI" id="CHEBI:57783"/>
        <dbReference type="ChEBI" id="CHEBI:58349"/>
        <dbReference type="EC" id="1.1.1.169"/>
    </reaction>
</comment>
<comment type="caution">
    <text evidence="14">The sequence shown here is derived from an EMBL/GenBank/DDBJ whole genome shotgun (WGS) entry which is preliminary data.</text>
</comment>
<dbReference type="InterPro" id="IPR036291">
    <property type="entry name" value="NAD(P)-bd_dom_sf"/>
</dbReference>
<dbReference type="GO" id="GO:0008677">
    <property type="term" value="F:2-dehydropantoate 2-reductase activity"/>
    <property type="evidence" value="ECO:0007669"/>
    <property type="project" value="UniProtKB-EC"/>
</dbReference>
<evidence type="ECO:0000256" key="2">
    <source>
        <dbReference type="ARBA" id="ARBA00004994"/>
    </source>
</evidence>
<dbReference type="EMBL" id="QVTD01000006">
    <property type="protein sequence ID" value="RFU63379.1"/>
    <property type="molecule type" value="Genomic_DNA"/>
</dbReference>
<protein>
    <recommendedName>
        <fullName evidence="5 11">2-dehydropantoate 2-reductase</fullName>
        <ecNumber evidence="4 11">1.1.1.169</ecNumber>
    </recommendedName>
    <alternativeName>
        <fullName evidence="9 11">Ketopantoate reductase</fullName>
    </alternativeName>
</protein>
<dbReference type="Pfam" id="PF08546">
    <property type="entry name" value="ApbA_C"/>
    <property type="match status" value="1"/>
</dbReference>
<dbReference type="InterPro" id="IPR013752">
    <property type="entry name" value="KPA_reductase"/>
</dbReference>
<dbReference type="SUPFAM" id="SSF48179">
    <property type="entry name" value="6-phosphogluconate dehydrogenase C-terminal domain-like"/>
    <property type="match status" value="1"/>
</dbReference>
<dbReference type="GO" id="GO:0050661">
    <property type="term" value="F:NADP binding"/>
    <property type="evidence" value="ECO:0007669"/>
    <property type="project" value="TreeGrafter"/>
</dbReference>
<evidence type="ECO:0000313" key="15">
    <source>
        <dbReference type="Proteomes" id="UP000262939"/>
    </source>
</evidence>
<dbReference type="PANTHER" id="PTHR43765:SF2">
    <property type="entry name" value="2-DEHYDROPANTOATE 2-REDUCTASE"/>
    <property type="match status" value="1"/>
</dbReference>
<dbReference type="Gene3D" id="1.10.1040.10">
    <property type="entry name" value="N-(1-d-carboxylethyl)-l-norvaline Dehydrogenase, domain 2"/>
    <property type="match status" value="1"/>
</dbReference>
<evidence type="ECO:0000313" key="14">
    <source>
        <dbReference type="EMBL" id="RFU63379.1"/>
    </source>
</evidence>
<dbReference type="Gene3D" id="3.40.50.720">
    <property type="entry name" value="NAD(P)-binding Rossmann-like Domain"/>
    <property type="match status" value="1"/>
</dbReference>
<comment type="pathway">
    <text evidence="2 11">Cofactor biosynthesis; (R)-pantothenate biosynthesis; (R)-pantoate from 3-methyl-2-oxobutanoate: step 2/2.</text>
</comment>
<dbReference type="OrthoDB" id="9800163at2"/>
<dbReference type="NCBIfam" id="NF005093">
    <property type="entry name" value="PRK06522.2-4"/>
    <property type="match status" value="1"/>
</dbReference>
<dbReference type="NCBIfam" id="TIGR00745">
    <property type="entry name" value="apbA_panE"/>
    <property type="match status" value="1"/>
</dbReference>
<evidence type="ECO:0000259" key="13">
    <source>
        <dbReference type="Pfam" id="PF08546"/>
    </source>
</evidence>